<sequence length="145" mass="16267">MASATDTAENKRIARRYPEEVATERDLDLIDELHADDFVEHGPFGVESHGPAEDKEQMRTFLEAFPDFEATVEEIVAEGDTVAMRARLRGTHQGNFMGIDPTGETFDVQNMVFTRIEDGRIAERWVNPDTLGLMEQLGVVDSPID</sequence>
<protein>
    <submittedName>
        <fullName evidence="1">Putative ester cyclase</fullName>
    </submittedName>
</protein>
<accession>L0I9M7</accession>
<organism evidence="1 2">
    <name type="scientific">Halovivax ruber (strain DSM 18193 / JCM 13892 / XH-70)</name>
    <dbReference type="NCBI Taxonomy" id="797302"/>
    <lineage>
        <taxon>Archaea</taxon>
        <taxon>Methanobacteriati</taxon>
        <taxon>Methanobacteriota</taxon>
        <taxon>Stenosarchaea group</taxon>
        <taxon>Halobacteria</taxon>
        <taxon>Halobacteriales</taxon>
        <taxon>Natrialbaceae</taxon>
        <taxon>Halovivax</taxon>
    </lineage>
</organism>
<dbReference type="GO" id="GO:0030638">
    <property type="term" value="P:polyketide metabolic process"/>
    <property type="evidence" value="ECO:0007669"/>
    <property type="project" value="InterPro"/>
</dbReference>
<dbReference type="Pfam" id="PF07366">
    <property type="entry name" value="SnoaL"/>
    <property type="match status" value="1"/>
</dbReference>
<dbReference type="PANTHER" id="PTHR38436:SF1">
    <property type="entry name" value="ESTER CYCLASE"/>
    <property type="match status" value="1"/>
</dbReference>
<dbReference type="Gene3D" id="3.10.450.50">
    <property type="match status" value="1"/>
</dbReference>
<name>L0I9M7_HALRX</name>
<dbReference type="InterPro" id="IPR032710">
    <property type="entry name" value="NTF2-like_dom_sf"/>
</dbReference>
<dbReference type="RefSeq" id="WP_015299637.1">
    <property type="nucleotide sequence ID" value="NC_019964.1"/>
</dbReference>
<reference evidence="1" key="1">
    <citation type="submission" date="2011-09" db="EMBL/GenBank/DDBJ databases">
        <title>Complete sequence of Halovivax ruber XH-70.</title>
        <authorList>
            <consortium name="US DOE Joint Genome Institute"/>
            <person name="Lucas S."/>
            <person name="Han J."/>
            <person name="Lapidus A."/>
            <person name="Cheng J.-F."/>
            <person name="Goodwin L."/>
            <person name="Pitluck S."/>
            <person name="Peters L."/>
            <person name="Mikhailova N."/>
            <person name="Davenport K."/>
            <person name="Detter J.C."/>
            <person name="Han C."/>
            <person name="Tapia R."/>
            <person name="Land M."/>
            <person name="Hauser L."/>
            <person name="Kyrpides N."/>
            <person name="Ivanova N."/>
            <person name="Pagani I."/>
            <person name="Sproer C."/>
            <person name="Anderson I."/>
            <person name="Woyke T."/>
        </authorList>
    </citation>
    <scope>NUCLEOTIDE SEQUENCE</scope>
    <source>
        <strain evidence="1">XH-70</strain>
    </source>
</reference>
<dbReference type="eggNOG" id="arCOG06513">
    <property type="taxonomic scope" value="Archaea"/>
</dbReference>
<dbReference type="GeneID" id="14375603"/>
<dbReference type="KEGG" id="hru:Halru_0295"/>
<dbReference type="HOGENOM" id="CLU_100997_5_0_2"/>
<gene>
    <name evidence="1" type="ordered locus">Halru_0295</name>
</gene>
<evidence type="ECO:0000313" key="2">
    <source>
        <dbReference type="Proteomes" id="UP000010846"/>
    </source>
</evidence>
<dbReference type="SUPFAM" id="SSF54427">
    <property type="entry name" value="NTF2-like"/>
    <property type="match status" value="1"/>
</dbReference>
<dbReference type="PANTHER" id="PTHR38436">
    <property type="entry name" value="POLYKETIDE CYCLASE SNOAL-LIKE DOMAIN"/>
    <property type="match status" value="1"/>
</dbReference>
<dbReference type="InterPro" id="IPR009959">
    <property type="entry name" value="Cyclase_SnoaL-like"/>
</dbReference>
<dbReference type="OrthoDB" id="8685at2157"/>
<keyword evidence="2" id="KW-1185">Reference proteome</keyword>
<dbReference type="EMBL" id="CP003050">
    <property type="protein sequence ID" value="AGB14941.1"/>
    <property type="molecule type" value="Genomic_DNA"/>
</dbReference>
<evidence type="ECO:0000313" key="1">
    <source>
        <dbReference type="EMBL" id="AGB14941.1"/>
    </source>
</evidence>
<proteinExistence type="predicted"/>
<dbReference type="Proteomes" id="UP000010846">
    <property type="component" value="Chromosome"/>
</dbReference>
<dbReference type="AlphaFoldDB" id="L0I9M7"/>